<dbReference type="RefSeq" id="WP_089789218.1">
    <property type="nucleotide sequence ID" value="NZ_FOKW01000009.1"/>
</dbReference>
<name>A0A1I1JSR3_NATHA</name>
<dbReference type="OrthoDB" id="10182at2157"/>
<keyword evidence="1" id="KW-0812">Transmembrane</keyword>
<dbReference type="Pfam" id="PF01569">
    <property type="entry name" value="PAP2"/>
    <property type="match status" value="1"/>
</dbReference>
<dbReference type="Proteomes" id="UP000199161">
    <property type="component" value="Unassembled WGS sequence"/>
</dbReference>
<keyword evidence="1" id="KW-1133">Transmembrane helix</keyword>
<evidence type="ECO:0000313" key="4">
    <source>
        <dbReference type="Proteomes" id="UP000199161"/>
    </source>
</evidence>
<dbReference type="PANTHER" id="PTHR14969:SF13">
    <property type="entry name" value="AT30094P"/>
    <property type="match status" value="1"/>
</dbReference>
<dbReference type="EMBL" id="FOKW01000009">
    <property type="protein sequence ID" value="SFC51261.1"/>
    <property type="molecule type" value="Genomic_DNA"/>
</dbReference>
<feature type="transmembrane region" description="Helical" evidence="1">
    <location>
        <begin position="220"/>
        <end position="237"/>
    </location>
</feature>
<reference evidence="4" key="1">
    <citation type="submission" date="2016-10" db="EMBL/GenBank/DDBJ databases">
        <authorList>
            <person name="Varghese N."/>
            <person name="Submissions S."/>
        </authorList>
    </citation>
    <scope>NUCLEOTIDE SEQUENCE [LARGE SCALE GENOMIC DNA]</scope>
    <source>
        <strain evidence="4">DSM 13078</strain>
    </source>
</reference>
<dbReference type="SMART" id="SM00014">
    <property type="entry name" value="acidPPc"/>
    <property type="match status" value="1"/>
</dbReference>
<evidence type="ECO:0000256" key="1">
    <source>
        <dbReference type="SAM" id="Phobius"/>
    </source>
</evidence>
<sequence length="289" mass="30446">MRLVTESELIRNVYPEAYTDIAAFVTELGGSTGLIVILAVMYWLTWRRESALVAGYAVASIGFILFIKSIVALPRPPESVHLVPLTDDPYGFPSGHAFMATVVYGGLLVVLDRYRDPLPLLGTVLLVTSISLSRVVLGLHYLGDVVAGAGMGVAFLGLLHRFARGNPQRAYATGAVIAVPAIVVSNGSPYALLALGGGIGGTLAVTRVESMPERQSATEALLLSVIGSGYLVVLGTLESTIVTISLFGTVLVNALLVAGVLLLPAAVRSLLQYVSLTAVNVFKFVIHSK</sequence>
<feature type="transmembrane region" description="Helical" evidence="1">
    <location>
        <begin position="91"/>
        <end position="111"/>
    </location>
</feature>
<protein>
    <submittedName>
        <fullName evidence="3">PAP2 superfamily protein</fullName>
    </submittedName>
</protein>
<gene>
    <name evidence="3" type="ORF">SAMN05444422_109164</name>
</gene>
<dbReference type="SUPFAM" id="SSF48317">
    <property type="entry name" value="Acid phosphatase/Vanadium-dependent haloperoxidase"/>
    <property type="match status" value="1"/>
</dbReference>
<keyword evidence="1" id="KW-0472">Membrane</keyword>
<dbReference type="Gene3D" id="1.20.144.10">
    <property type="entry name" value="Phosphatidic acid phosphatase type 2/haloperoxidase"/>
    <property type="match status" value="1"/>
</dbReference>
<feature type="transmembrane region" description="Helical" evidence="1">
    <location>
        <begin position="118"/>
        <end position="139"/>
    </location>
</feature>
<evidence type="ECO:0000259" key="2">
    <source>
        <dbReference type="SMART" id="SM00014"/>
    </source>
</evidence>
<dbReference type="PANTHER" id="PTHR14969">
    <property type="entry name" value="SPHINGOSINE-1-PHOSPHATE PHOSPHOHYDROLASE"/>
    <property type="match status" value="1"/>
</dbReference>
<keyword evidence="4" id="KW-1185">Reference proteome</keyword>
<feature type="transmembrane region" description="Helical" evidence="1">
    <location>
        <begin position="175"/>
        <end position="200"/>
    </location>
</feature>
<dbReference type="InterPro" id="IPR000326">
    <property type="entry name" value="PAP2/HPO"/>
</dbReference>
<dbReference type="AlphaFoldDB" id="A0A1I1JSR3"/>
<dbReference type="InterPro" id="IPR036938">
    <property type="entry name" value="PAP2/HPO_sf"/>
</dbReference>
<feature type="transmembrane region" description="Helical" evidence="1">
    <location>
        <begin position="244"/>
        <end position="264"/>
    </location>
</feature>
<proteinExistence type="predicted"/>
<feature type="transmembrane region" description="Helical" evidence="1">
    <location>
        <begin position="51"/>
        <end position="71"/>
    </location>
</feature>
<feature type="transmembrane region" description="Helical" evidence="1">
    <location>
        <begin position="145"/>
        <end position="163"/>
    </location>
</feature>
<accession>A0A1I1JSR3</accession>
<organism evidence="3 4">
    <name type="scientific">Natronobacterium haloterrestre</name>
    <name type="common">Halobiforma haloterrestris</name>
    <dbReference type="NCBI Taxonomy" id="148448"/>
    <lineage>
        <taxon>Archaea</taxon>
        <taxon>Methanobacteriati</taxon>
        <taxon>Methanobacteriota</taxon>
        <taxon>Stenosarchaea group</taxon>
        <taxon>Halobacteria</taxon>
        <taxon>Halobacteriales</taxon>
        <taxon>Natrialbaceae</taxon>
        <taxon>Natronobacterium</taxon>
    </lineage>
</organism>
<feature type="transmembrane region" description="Helical" evidence="1">
    <location>
        <begin position="21"/>
        <end position="44"/>
    </location>
</feature>
<evidence type="ECO:0000313" key="3">
    <source>
        <dbReference type="EMBL" id="SFC51261.1"/>
    </source>
</evidence>
<feature type="domain" description="Phosphatidic acid phosphatase type 2/haloperoxidase" evidence="2">
    <location>
        <begin position="51"/>
        <end position="160"/>
    </location>
</feature>